<gene>
    <name evidence="1" type="ordered locus">Tgr7_0479</name>
</gene>
<dbReference type="RefSeq" id="WP_012637064.1">
    <property type="nucleotide sequence ID" value="NC_011901.1"/>
</dbReference>
<dbReference type="KEGG" id="tgr:Tgr7_0479"/>
<evidence type="ECO:0008006" key="3">
    <source>
        <dbReference type="Google" id="ProtNLM"/>
    </source>
</evidence>
<dbReference type="EMBL" id="CP001339">
    <property type="protein sequence ID" value="ACL71576.1"/>
    <property type="molecule type" value="Genomic_DNA"/>
</dbReference>
<dbReference type="Proteomes" id="UP000002383">
    <property type="component" value="Chromosome"/>
</dbReference>
<protein>
    <recommendedName>
        <fullName evidence="3">Glycosyl transferase</fullName>
    </recommendedName>
</protein>
<dbReference type="STRING" id="396588.Tgr7_0479"/>
<dbReference type="AlphaFoldDB" id="B8GL58"/>
<dbReference type="eggNOG" id="ENOG502Z7IB">
    <property type="taxonomic scope" value="Bacteria"/>
</dbReference>
<sequence>MKTVLCIKWGTRYGPEYVNRIHAMVARNITPPFQVVCFTDDPRGIREEVRCHPLPDLGCPVPTNAPGKWSKVRLWNKDLYGLEGMGLFVDLDVVITGNLDGFFSFGDPDDVILARNWIKPLEKLGQTSVFRFPIGKHHELLENFRKDPEGIAARYQFEQRYVTRCVQGGIKFWPYGWVRHFRLDCLGPWPLRYLRPPRLPKDARIVIFPGKPDPADALLGRWAGEEPHLAPLAHLKEALKKRRAGEKGWFNYLKRYVRPAPWISEHWRE</sequence>
<evidence type="ECO:0000313" key="1">
    <source>
        <dbReference type="EMBL" id="ACL71576.1"/>
    </source>
</evidence>
<dbReference type="OrthoDB" id="564871at2"/>
<evidence type="ECO:0000313" key="2">
    <source>
        <dbReference type="Proteomes" id="UP000002383"/>
    </source>
</evidence>
<accession>B8GL58</accession>
<name>B8GL58_THISH</name>
<proteinExistence type="predicted"/>
<dbReference type="InterPro" id="IPR029044">
    <property type="entry name" value="Nucleotide-diphossugar_trans"/>
</dbReference>
<dbReference type="SUPFAM" id="SSF53448">
    <property type="entry name" value="Nucleotide-diphospho-sugar transferases"/>
    <property type="match status" value="1"/>
</dbReference>
<dbReference type="HOGENOM" id="CLU_076581_0_0_6"/>
<organism evidence="1 2">
    <name type="scientific">Thioalkalivibrio sulfidiphilus (strain HL-EbGR7)</name>
    <dbReference type="NCBI Taxonomy" id="396588"/>
    <lineage>
        <taxon>Bacteria</taxon>
        <taxon>Pseudomonadati</taxon>
        <taxon>Pseudomonadota</taxon>
        <taxon>Gammaproteobacteria</taxon>
        <taxon>Chromatiales</taxon>
        <taxon>Ectothiorhodospiraceae</taxon>
        <taxon>Thioalkalivibrio</taxon>
    </lineage>
</organism>
<reference evidence="1 2" key="1">
    <citation type="journal article" date="2011" name="Stand. Genomic Sci.">
        <title>Complete genome sequence of 'Thioalkalivibrio sulfidophilus' HL-EbGr7.</title>
        <authorList>
            <person name="Muyzer G."/>
            <person name="Sorokin D.Y."/>
            <person name="Mavromatis K."/>
            <person name="Lapidus A."/>
            <person name="Clum A."/>
            <person name="Ivanova N."/>
            <person name="Pati A."/>
            <person name="d'Haeseleer P."/>
            <person name="Woyke T."/>
            <person name="Kyrpides N.C."/>
        </authorList>
    </citation>
    <scope>NUCLEOTIDE SEQUENCE [LARGE SCALE GENOMIC DNA]</scope>
    <source>
        <strain evidence="1 2">HL-EbGR7</strain>
    </source>
</reference>
<keyword evidence="2" id="KW-1185">Reference proteome</keyword>